<protein>
    <recommendedName>
        <fullName evidence="2">L1 transposable element RRM domain-containing protein</fullName>
    </recommendedName>
</protein>
<keyword evidence="4" id="KW-1185">Reference proteome</keyword>
<dbReference type="InterPro" id="IPR004244">
    <property type="entry name" value="Transposase_22"/>
</dbReference>
<evidence type="ECO:0000313" key="3">
    <source>
        <dbReference type="EMBL" id="KAL0146474.1"/>
    </source>
</evidence>
<reference evidence="3 4" key="1">
    <citation type="submission" date="2024-05" db="EMBL/GenBank/DDBJ databases">
        <title>Genome sequencing and assembly of Indian major carp, Cirrhinus mrigala (Hamilton, 1822).</title>
        <authorList>
            <person name="Mohindra V."/>
            <person name="Chowdhury L.M."/>
            <person name="Lal K."/>
            <person name="Jena J.K."/>
        </authorList>
    </citation>
    <scope>NUCLEOTIDE SEQUENCE [LARGE SCALE GENOMIC DNA]</scope>
    <source>
        <strain evidence="3">CM1030</strain>
        <tissue evidence="3">Blood</tissue>
    </source>
</reference>
<proteinExistence type="predicted"/>
<dbReference type="EMBL" id="JAMKFB020000915">
    <property type="protein sequence ID" value="KAL0146474.1"/>
    <property type="molecule type" value="Genomic_DNA"/>
</dbReference>
<dbReference type="InterPro" id="IPR042566">
    <property type="entry name" value="L1_C"/>
</dbReference>
<dbReference type="Gene3D" id="3.30.70.1820">
    <property type="entry name" value="L1 transposable element, RRM domain"/>
    <property type="match status" value="1"/>
</dbReference>
<gene>
    <name evidence="3" type="ORF">M9458_058105</name>
</gene>
<dbReference type="Proteomes" id="UP001529510">
    <property type="component" value="Unassembled WGS sequence"/>
</dbReference>
<feature type="region of interest" description="Disordered" evidence="1">
    <location>
        <begin position="1"/>
        <end position="55"/>
    </location>
</feature>
<dbReference type="PANTHER" id="PTHR11505">
    <property type="entry name" value="L1 TRANSPOSABLE ELEMENT-RELATED"/>
    <property type="match status" value="1"/>
</dbReference>
<feature type="compositionally biased region" description="Basic and acidic residues" evidence="1">
    <location>
        <begin position="1"/>
        <end position="16"/>
    </location>
</feature>
<comment type="caution">
    <text evidence="3">The sequence shown here is derived from an EMBL/GenBank/DDBJ whole genome shotgun (WGS) entry which is preliminary data.</text>
</comment>
<dbReference type="AlphaFoldDB" id="A0ABD0MAC5"/>
<name>A0ABD0MAC5_CIRMR</name>
<evidence type="ECO:0000313" key="4">
    <source>
        <dbReference type="Proteomes" id="UP001529510"/>
    </source>
</evidence>
<feature type="region of interest" description="Disordered" evidence="1">
    <location>
        <begin position="349"/>
        <end position="381"/>
    </location>
</feature>
<feature type="compositionally biased region" description="Basic and acidic residues" evidence="1">
    <location>
        <begin position="25"/>
        <end position="52"/>
    </location>
</feature>
<evidence type="ECO:0000256" key="1">
    <source>
        <dbReference type="SAM" id="MobiDB-lite"/>
    </source>
</evidence>
<dbReference type="InterPro" id="IPR043636">
    <property type="entry name" value="L1_RRM_dom"/>
</dbReference>
<feature type="domain" description="L1 transposable element RRM" evidence="2">
    <location>
        <begin position="168"/>
        <end position="257"/>
    </location>
</feature>
<accession>A0ABD0MAC5</accession>
<evidence type="ECO:0000259" key="2">
    <source>
        <dbReference type="Pfam" id="PF02994"/>
    </source>
</evidence>
<dbReference type="Gene3D" id="3.30.250.20">
    <property type="entry name" value="L1 transposable element, C-terminal domain"/>
    <property type="match status" value="1"/>
</dbReference>
<dbReference type="Gene3D" id="1.20.120.20">
    <property type="entry name" value="Apolipoprotein"/>
    <property type="match status" value="1"/>
</dbReference>
<feature type="non-terminal residue" evidence="3">
    <location>
        <position position="1"/>
    </location>
</feature>
<organism evidence="3 4">
    <name type="scientific">Cirrhinus mrigala</name>
    <name type="common">Mrigala</name>
    <dbReference type="NCBI Taxonomy" id="683832"/>
    <lineage>
        <taxon>Eukaryota</taxon>
        <taxon>Metazoa</taxon>
        <taxon>Chordata</taxon>
        <taxon>Craniata</taxon>
        <taxon>Vertebrata</taxon>
        <taxon>Euteleostomi</taxon>
        <taxon>Actinopterygii</taxon>
        <taxon>Neopterygii</taxon>
        <taxon>Teleostei</taxon>
        <taxon>Ostariophysi</taxon>
        <taxon>Cypriniformes</taxon>
        <taxon>Cyprinidae</taxon>
        <taxon>Labeoninae</taxon>
        <taxon>Labeonini</taxon>
        <taxon>Cirrhinus</taxon>
    </lineage>
</organism>
<sequence length="381" mass="44220">SSDTKYHYNMAEGEKHMKMRGKSILKPEKDGKADEDGERRGQTNERDQDGDAKTSSQITAAIQESISAIHSQISALRSDLKDDMTDFRQKIREDIRNDLTEFKEEINRKMSEVTKTQQSTSERVNEMEKRIADLEEWAVDVRDAVGNTLKVQENLQAKLSDLEGRSRRNNLRIYGIPEGCEGSNVMEFVAEFIKSELNGLQDIDLQIQKAHRALVPKPSQEVQPRSLVICFLEYRIKEMVLRAAWNKKDFRYQGRRIFFDHDYATEILQRRREYAEIKRALKAKQIRFQTPYPAKLKVFLDSGIKVYNSATEASRDLRKEGIAPDLIERSGQSSRPLWQSLRWEKETSARSKCQQNRQSQIREKLRSYQHIPGSKNDSVTS</sequence>
<feature type="compositionally biased region" description="Polar residues" evidence="1">
    <location>
        <begin position="350"/>
        <end position="359"/>
    </location>
</feature>
<dbReference type="Pfam" id="PF02994">
    <property type="entry name" value="Transposase_22"/>
    <property type="match status" value="1"/>
</dbReference>